<gene>
    <name evidence="9" type="ORF">PS2015_1047</name>
</gene>
<evidence type="ECO:0000256" key="2">
    <source>
        <dbReference type="ARBA" id="ARBA00022723"/>
    </source>
</evidence>
<keyword evidence="3 6" id="KW-0378">Hydrolase</keyword>
<keyword evidence="4 6" id="KW-0862">Zinc</keyword>
<dbReference type="AlphaFoldDB" id="A0A0S2KBM2"/>
<comment type="cofactor">
    <cofactor evidence="6">
        <name>Zn(2+)</name>
        <dbReference type="ChEBI" id="CHEBI:29105"/>
    </cofactor>
    <text evidence="6">Binds 1 zinc ion per subunit.</text>
</comment>
<keyword evidence="2" id="KW-0479">Metal-binding</keyword>
<name>A0A0S2KBM2_9GAMM</name>
<feature type="transmembrane region" description="Helical" evidence="7">
    <location>
        <begin position="12"/>
        <end position="33"/>
    </location>
</feature>
<protein>
    <recommendedName>
        <fullName evidence="8">Peptidase M48 domain-containing protein</fullName>
    </recommendedName>
</protein>
<evidence type="ECO:0000259" key="8">
    <source>
        <dbReference type="Pfam" id="PF01435"/>
    </source>
</evidence>
<dbReference type="Pfam" id="PF01435">
    <property type="entry name" value="Peptidase_M48"/>
    <property type="match status" value="1"/>
</dbReference>
<dbReference type="Proteomes" id="UP000065641">
    <property type="component" value="Chromosome"/>
</dbReference>
<dbReference type="InterPro" id="IPR052173">
    <property type="entry name" value="Beta-lactam_resp_regulator"/>
</dbReference>
<sequence>MPTMLEQLGSFSLVWLLLWVTLTLVFGCGYFLVRNTLMNMHPAHSSALILAYWTSPVLLSLLLSILLFYPQSGQLLISPHCHGDCGEHAPILRAGVLGWVGLSIMAILVISLTSKFLIMLLAGQRIGRQLDRLARRRNGFSELLVPERAVFTLGWWHPRIYISTGLIDHCSTEQLTVIIDHERAHRQRRDNLRLLLGSVFSLALPPGWRRIMQHDLQLMSEQACDFASAARHGRFTVADTLVHVGRLLKSADNTALTSGINGSDLALRVQALLTHSCRAPLTGWHLTGLIMIVTVSVLLVLNPLHHGIEWLVTVIQWQALHLHS</sequence>
<dbReference type="PANTHER" id="PTHR34978:SF3">
    <property type="entry name" value="SLR0241 PROTEIN"/>
    <property type="match status" value="1"/>
</dbReference>
<dbReference type="GO" id="GO:0006508">
    <property type="term" value="P:proteolysis"/>
    <property type="evidence" value="ECO:0007669"/>
    <property type="project" value="UniProtKB-KW"/>
</dbReference>
<dbReference type="InterPro" id="IPR001915">
    <property type="entry name" value="Peptidase_M48"/>
</dbReference>
<feature type="transmembrane region" description="Helical" evidence="7">
    <location>
        <begin position="45"/>
        <end position="69"/>
    </location>
</feature>
<feature type="transmembrane region" description="Helical" evidence="7">
    <location>
        <begin position="96"/>
        <end position="122"/>
    </location>
</feature>
<comment type="similarity">
    <text evidence="6">Belongs to the peptidase M48 family.</text>
</comment>
<keyword evidence="5 6" id="KW-0482">Metalloprotease</keyword>
<keyword evidence="10" id="KW-1185">Reference proteome</keyword>
<dbReference type="OrthoDB" id="6388556at2"/>
<keyword evidence="7" id="KW-0812">Transmembrane</keyword>
<dbReference type="Gene3D" id="3.30.2010.10">
    <property type="entry name" value="Metalloproteases ('zincins'), catalytic domain"/>
    <property type="match status" value="1"/>
</dbReference>
<keyword evidence="7" id="KW-0472">Membrane</keyword>
<proteinExistence type="inferred from homology"/>
<dbReference type="GO" id="GO:0004222">
    <property type="term" value="F:metalloendopeptidase activity"/>
    <property type="evidence" value="ECO:0007669"/>
    <property type="project" value="InterPro"/>
</dbReference>
<evidence type="ECO:0000256" key="1">
    <source>
        <dbReference type="ARBA" id="ARBA00022670"/>
    </source>
</evidence>
<evidence type="ECO:0000256" key="7">
    <source>
        <dbReference type="SAM" id="Phobius"/>
    </source>
</evidence>
<evidence type="ECO:0000313" key="10">
    <source>
        <dbReference type="Proteomes" id="UP000065641"/>
    </source>
</evidence>
<dbReference type="PANTHER" id="PTHR34978">
    <property type="entry name" value="POSSIBLE SENSOR-TRANSDUCER PROTEIN BLAR"/>
    <property type="match status" value="1"/>
</dbReference>
<dbReference type="CDD" id="cd07326">
    <property type="entry name" value="M56_BlaR1_MecR1_like"/>
    <property type="match status" value="1"/>
</dbReference>
<dbReference type="EMBL" id="CP013189">
    <property type="protein sequence ID" value="ALO45712.1"/>
    <property type="molecule type" value="Genomic_DNA"/>
</dbReference>
<feature type="domain" description="Peptidase M48" evidence="8">
    <location>
        <begin position="151"/>
        <end position="198"/>
    </location>
</feature>
<organism evidence="9 10">
    <name type="scientific">Pseudohongiella spirulinae</name>
    <dbReference type="NCBI Taxonomy" id="1249552"/>
    <lineage>
        <taxon>Bacteria</taxon>
        <taxon>Pseudomonadati</taxon>
        <taxon>Pseudomonadota</taxon>
        <taxon>Gammaproteobacteria</taxon>
        <taxon>Pseudomonadales</taxon>
        <taxon>Pseudohongiellaceae</taxon>
        <taxon>Pseudohongiella</taxon>
    </lineage>
</organism>
<evidence type="ECO:0000313" key="9">
    <source>
        <dbReference type="EMBL" id="ALO45712.1"/>
    </source>
</evidence>
<evidence type="ECO:0000256" key="6">
    <source>
        <dbReference type="RuleBase" id="RU003983"/>
    </source>
</evidence>
<evidence type="ECO:0000256" key="3">
    <source>
        <dbReference type="ARBA" id="ARBA00022801"/>
    </source>
</evidence>
<feature type="transmembrane region" description="Helical" evidence="7">
    <location>
        <begin position="282"/>
        <end position="301"/>
    </location>
</feature>
<keyword evidence="1 6" id="KW-0645">Protease</keyword>
<keyword evidence="7" id="KW-1133">Transmembrane helix</keyword>
<dbReference type="STRING" id="1249552.PS2015_1047"/>
<dbReference type="GO" id="GO:0046872">
    <property type="term" value="F:metal ion binding"/>
    <property type="evidence" value="ECO:0007669"/>
    <property type="project" value="UniProtKB-KW"/>
</dbReference>
<reference evidence="9 10" key="1">
    <citation type="submission" date="2015-11" db="EMBL/GenBank/DDBJ databases">
        <authorList>
            <person name="Zhang Y."/>
            <person name="Guo Z."/>
        </authorList>
    </citation>
    <scope>NUCLEOTIDE SEQUENCE [LARGE SCALE GENOMIC DNA]</scope>
    <source>
        <strain evidence="9 10">KCTC 32221</strain>
    </source>
</reference>
<dbReference type="KEGG" id="pspi:PS2015_1047"/>
<dbReference type="RefSeq" id="WP_156412664.1">
    <property type="nucleotide sequence ID" value="NZ_CP013189.1"/>
</dbReference>
<accession>A0A0S2KBM2</accession>
<evidence type="ECO:0000256" key="5">
    <source>
        <dbReference type="ARBA" id="ARBA00023049"/>
    </source>
</evidence>
<evidence type="ECO:0000256" key="4">
    <source>
        <dbReference type="ARBA" id="ARBA00022833"/>
    </source>
</evidence>